<gene>
    <name evidence="6" type="ORF">GCM10011575_10740</name>
</gene>
<feature type="domain" description="HTH cro/C1-type" evidence="5">
    <location>
        <begin position="4"/>
        <end position="47"/>
    </location>
</feature>
<keyword evidence="7" id="KW-1185">Reference proteome</keyword>
<evidence type="ECO:0000313" key="7">
    <source>
        <dbReference type="Proteomes" id="UP000613840"/>
    </source>
</evidence>
<evidence type="ECO:0000256" key="2">
    <source>
        <dbReference type="ARBA" id="ARBA00023125"/>
    </source>
</evidence>
<dbReference type="CDD" id="cd01392">
    <property type="entry name" value="HTH_LacI"/>
    <property type="match status" value="1"/>
</dbReference>
<dbReference type="InterPro" id="IPR046335">
    <property type="entry name" value="LacI/GalR-like_sensor"/>
</dbReference>
<dbReference type="PROSITE" id="PS50932">
    <property type="entry name" value="HTH_LACI_2"/>
    <property type="match status" value="1"/>
</dbReference>
<evidence type="ECO:0000259" key="5">
    <source>
        <dbReference type="PROSITE" id="PS50943"/>
    </source>
</evidence>
<dbReference type="SMART" id="SM00354">
    <property type="entry name" value="HTH_LACI"/>
    <property type="match status" value="1"/>
</dbReference>
<keyword evidence="1" id="KW-0805">Transcription regulation</keyword>
<proteinExistence type="predicted"/>
<dbReference type="InterPro" id="IPR010982">
    <property type="entry name" value="Lambda_DNA-bd_dom_sf"/>
</dbReference>
<name>A0A917W281_9ACTN</name>
<evidence type="ECO:0000256" key="1">
    <source>
        <dbReference type="ARBA" id="ARBA00023015"/>
    </source>
</evidence>
<evidence type="ECO:0000256" key="3">
    <source>
        <dbReference type="ARBA" id="ARBA00023163"/>
    </source>
</evidence>
<dbReference type="AlphaFoldDB" id="A0A917W281"/>
<dbReference type="InterPro" id="IPR001387">
    <property type="entry name" value="Cro/C1-type_HTH"/>
</dbReference>
<dbReference type="InterPro" id="IPR000843">
    <property type="entry name" value="HTH_LacI"/>
</dbReference>
<dbReference type="GO" id="GO:0000976">
    <property type="term" value="F:transcription cis-regulatory region binding"/>
    <property type="evidence" value="ECO:0007669"/>
    <property type="project" value="TreeGrafter"/>
</dbReference>
<sequence>MRATVRDVAARAGVSPKTVSNVLNGTFRVTPETRAKVEEAMAALDYVPNLSARGLRNGRTGMIAVALPDLRMAYAAEMLHHLVEAAAERNLHVQIEETGASSEREAELMSRARAQLVDGLILNPVMLETTAVQRGVALPPVVLIGEVDQPIVDHVWVDNVAATREITDLLIAEGHRRIAIVGVGPMATAQLRLKGYRTALRAAGIRAEPELEISCGNWYADGAATSFGAFLDQRDHDRPDAVVCMTDTLALGVISAVHRRGLSVPGDISVVGYDNIADAASMEPPLTTVHFDKQVFAETAIRVLTNRISEPDRPTMSVTLPHRIVRRASTCPR</sequence>
<dbReference type="PANTHER" id="PTHR30146">
    <property type="entry name" value="LACI-RELATED TRANSCRIPTIONAL REPRESSOR"/>
    <property type="match status" value="1"/>
</dbReference>
<dbReference type="CDD" id="cd06267">
    <property type="entry name" value="PBP1_LacI_sugar_binding-like"/>
    <property type="match status" value="1"/>
</dbReference>
<feature type="domain" description="HTH lacI-type" evidence="4">
    <location>
        <begin position="3"/>
        <end position="57"/>
    </location>
</feature>
<reference evidence="6" key="1">
    <citation type="journal article" date="2014" name="Int. J. Syst. Evol. Microbiol.">
        <title>Complete genome sequence of Corynebacterium casei LMG S-19264T (=DSM 44701T), isolated from a smear-ripened cheese.</title>
        <authorList>
            <consortium name="US DOE Joint Genome Institute (JGI-PGF)"/>
            <person name="Walter F."/>
            <person name="Albersmeier A."/>
            <person name="Kalinowski J."/>
            <person name="Ruckert C."/>
        </authorList>
    </citation>
    <scope>NUCLEOTIDE SEQUENCE</scope>
    <source>
        <strain evidence="6">CGMCC 4.7306</strain>
    </source>
</reference>
<dbReference type="Pfam" id="PF00356">
    <property type="entry name" value="LacI"/>
    <property type="match status" value="1"/>
</dbReference>
<dbReference type="Gene3D" id="1.10.260.40">
    <property type="entry name" value="lambda repressor-like DNA-binding domains"/>
    <property type="match status" value="1"/>
</dbReference>
<dbReference type="Gene3D" id="3.40.50.2300">
    <property type="match status" value="2"/>
</dbReference>
<keyword evidence="3" id="KW-0804">Transcription</keyword>
<dbReference type="PROSITE" id="PS50943">
    <property type="entry name" value="HTH_CROC1"/>
    <property type="match status" value="1"/>
</dbReference>
<dbReference type="PROSITE" id="PS00356">
    <property type="entry name" value="HTH_LACI_1"/>
    <property type="match status" value="1"/>
</dbReference>
<dbReference type="SUPFAM" id="SSF53822">
    <property type="entry name" value="Periplasmic binding protein-like I"/>
    <property type="match status" value="1"/>
</dbReference>
<dbReference type="SUPFAM" id="SSF47413">
    <property type="entry name" value="lambda repressor-like DNA-binding domains"/>
    <property type="match status" value="1"/>
</dbReference>
<dbReference type="EMBL" id="BMMZ01000002">
    <property type="protein sequence ID" value="GGL54184.1"/>
    <property type="molecule type" value="Genomic_DNA"/>
</dbReference>
<reference evidence="6" key="2">
    <citation type="submission" date="2020-09" db="EMBL/GenBank/DDBJ databases">
        <authorList>
            <person name="Sun Q."/>
            <person name="Zhou Y."/>
        </authorList>
    </citation>
    <scope>NUCLEOTIDE SEQUENCE</scope>
    <source>
        <strain evidence="6">CGMCC 4.7306</strain>
    </source>
</reference>
<keyword evidence="2" id="KW-0238">DNA-binding</keyword>
<evidence type="ECO:0000313" key="6">
    <source>
        <dbReference type="EMBL" id="GGL54184.1"/>
    </source>
</evidence>
<comment type="caution">
    <text evidence="6">The sequence shown here is derived from an EMBL/GenBank/DDBJ whole genome shotgun (WGS) entry which is preliminary data.</text>
</comment>
<dbReference type="RefSeq" id="WP_188894137.1">
    <property type="nucleotide sequence ID" value="NZ_BMMZ01000002.1"/>
</dbReference>
<dbReference type="Pfam" id="PF13377">
    <property type="entry name" value="Peripla_BP_3"/>
    <property type="match status" value="1"/>
</dbReference>
<accession>A0A917W281</accession>
<dbReference type="Proteomes" id="UP000613840">
    <property type="component" value="Unassembled WGS sequence"/>
</dbReference>
<dbReference type="PANTHER" id="PTHR30146:SF109">
    <property type="entry name" value="HTH-TYPE TRANSCRIPTIONAL REGULATOR GALS"/>
    <property type="match status" value="1"/>
</dbReference>
<dbReference type="InterPro" id="IPR028082">
    <property type="entry name" value="Peripla_BP_I"/>
</dbReference>
<protein>
    <submittedName>
        <fullName evidence="6">LacI family transcriptional regulator</fullName>
    </submittedName>
</protein>
<organism evidence="6 7">
    <name type="scientific">Microlunatus endophyticus</name>
    <dbReference type="NCBI Taxonomy" id="1716077"/>
    <lineage>
        <taxon>Bacteria</taxon>
        <taxon>Bacillati</taxon>
        <taxon>Actinomycetota</taxon>
        <taxon>Actinomycetes</taxon>
        <taxon>Propionibacteriales</taxon>
        <taxon>Propionibacteriaceae</taxon>
        <taxon>Microlunatus</taxon>
    </lineage>
</organism>
<dbReference type="GO" id="GO:0003700">
    <property type="term" value="F:DNA-binding transcription factor activity"/>
    <property type="evidence" value="ECO:0007669"/>
    <property type="project" value="TreeGrafter"/>
</dbReference>
<evidence type="ECO:0000259" key="4">
    <source>
        <dbReference type="PROSITE" id="PS50932"/>
    </source>
</evidence>